<dbReference type="InterPro" id="IPR039422">
    <property type="entry name" value="MarR/SlyA-like"/>
</dbReference>
<dbReference type="EMBL" id="CP003775">
    <property type="protein sequence ID" value="AFQ49945.1"/>
    <property type="molecule type" value="Genomic_DNA"/>
</dbReference>
<proteinExistence type="predicted"/>
<dbReference type="RefSeq" id="WP_014898719.1">
    <property type="nucleotide sequence ID" value="NC_018514.1"/>
</dbReference>
<dbReference type="InterPro" id="IPR036390">
    <property type="entry name" value="WH_DNA-bd_sf"/>
</dbReference>
<protein>
    <submittedName>
        <fullName evidence="2">MarR family transcriptional regulator</fullName>
    </submittedName>
</protein>
<dbReference type="AlphaFoldDB" id="A0A9W3PAX7"/>
<dbReference type="Gene3D" id="1.10.10.10">
    <property type="entry name" value="Winged helix-like DNA-binding domain superfamily/Winged helix DNA-binding domain"/>
    <property type="match status" value="1"/>
</dbReference>
<dbReference type="Proteomes" id="UP000032866">
    <property type="component" value="Chromosome 2"/>
</dbReference>
<dbReference type="PANTHER" id="PTHR33164">
    <property type="entry name" value="TRANSCRIPTIONAL REGULATOR, MARR FAMILY"/>
    <property type="match status" value="1"/>
</dbReference>
<dbReference type="SMART" id="SM00347">
    <property type="entry name" value="HTH_MARR"/>
    <property type="match status" value="1"/>
</dbReference>
<dbReference type="SUPFAM" id="SSF46785">
    <property type="entry name" value="Winged helix' DNA-binding domain"/>
    <property type="match status" value="1"/>
</dbReference>
<dbReference type="PRINTS" id="PR00598">
    <property type="entry name" value="HTHMARR"/>
</dbReference>
<dbReference type="PANTHER" id="PTHR33164:SF43">
    <property type="entry name" value="HTH-TYPE TRANSCRIPTIONAL REPRESSOR YETL"/>
    <property type="match status" value="1"/>
</dbReference>
<dbReference type="InterPro" id="IPR000835">
    <property type="entry name" value="HTH_MarR-typ"/>
</dbReference>
<evidence type="ECO:0000259" key="1">
    <source>
        <dbReference type="PROSITE" id="PS50995"/>
    </source>
</evidence>
<dbReference type="PROSITE" id="PS50995">
    <property type="entry name" value="HTH_MARR_2"/>
    <property type="match status" value="1"/>
</dbReference>
<dbReference type="GO" id="GO:0006950">
    <property type="term" value="P:response to stress"/>
    <property type="evidence" value="ECO:0007669"/>
    <property type="project" value="TreeGrafter"/>
</dbReference>
<gene>
    <name evidence="2" type="ORF">GEM_3554</name>
</gene>
<accession>A0A9W3PAX7</accession>
<dbReference type="InterPro" id="IPR036388">
    <property type="entry name" value="WH-like_DNA-bd_sf"/>
</dbReference>
<reference evidence="2 3" key="1">
    <citation type="journal article" date="2012" name="J. Bacteriol.">
        <title>Complete Genome Sequence of Burkholderia sp. Strain GG4, a Betaproteobacterium That Reduces 3-Oxo-N-Acylhomoserine Lactones and Produces Different N-Acylhomoserine Lactones.</title>
        <authorList>
            <person name="Hong K.W."/>
            <person name="Koh C.L."/>
            <person name="Sam C.K."/>
            <person name="Yin W.F."/>
            <person name="Chan K.G."/>
        </authorList>
    </citation>
    <scope>NUCLEOTIDE SEQUENCE [LARGE SCALE GENOMIC DNA]</scope>
    <source>
        <strain evidence="2 3">GG4</strain>
    </source>
</reference>
<evidence type="ECO:0000313" key="2">
    <source>
        <dbReference type="EMBL" id="AFQ49945.1"/>
    </source>
</evidence>
<evidence type="ECO:0000313" key="3">
    <source>
        <dbReference type="Proteomes" id="UP000032866"/>
    </source>
</evidence>
<dbReference type="Pfam" id="PF01047">
    <property type="entry name" value="MarR"/>
    <property type="match status" value="1"/>
</dbReference>
<organism evidence="2 3">
    <name type="scientific">Burkholderia cepacia GG4</name>
    <dbReference type="NCBI Taxonomy" id="1009846"/>
    <lineage>
        <taxon>Bacteria</taxon>
        <taxon>Pseudomonadati</taxon>
        <taxon>Pseudomonadota</taxon>
        <taxon>Betaproteobacteria</taxon>
        <taxon>Burkholderiales</taxon>
        <taxon>Burkholderiaceae</taxon>
        <taxon>Burkholderia</taxon>
        <taxon>Burkholderia cepacia complex</taxon>
    </lineage>
</organism>
<sequence length="153" mass="17263">MSIQSVGPRFDDVPREADGFRTMLGVQLAVRQVLNQRMQAALGVQYSQGSALVQLARCDTMSCQALAKLLGCGTSRLTRLAQDLERRGLIVRRRNDLDRRALDLSLTARGRQIAERVPAVVEEAERIVLSRLSVEERTFLKRFLQRIVGEIDR</sequence>
<dbReference type="KEGG" id="bct:GEM_3554"/>
<dbReference type="GO" id="GO:0003700">
    <property type="term" value="F:DNA-binding transcription factor activity"/>
    <property type="evidence" value="ECO:0007669"/>
    <property type="project" value="InterPro"/>
</dbReference>
<name>A0A9W3PAX7_BURCE</name>
<feature type="domain" description="HTH marR-type" evidence="1">
    <location>
        <begin position="16"/>
        <end position="149"/>
    </location>
</feature>